<dbReference type="EMBL" id="AMFJ01021624">
    <property type="protein sequence ID" value="EKD66522.1"/>
    <property type="molecule type" value="Genomic_DNA"/>
</dbReference>
<dbReference type="AlphaFoldDB" id="K2AXN8"/>
<organism evidence="1">
    <name type="scientific">uncultured bacterium</name>
    <name type="common">gcode 4</name>
    <dbReference type="NCBI Taxonomy" id="1234023"/>
    <lineage>
        <taxon>Bacteria</taxon>
        <taxon>environmental samples</taxon>
    </lineage>
</organism>
<accession>K2AXN8</accession>
<sequence>MKKDDHFPDVRKMVYLCSEAKRGIEDYKLSRYSCYLFE</sequence>
<gene>
    <name evidence="1" type="ORF">ACD_49C00038G0056</name>
</gene>
<name>K2AXN8_9BACT</name>
<evidence type="ECO:0000313" key="1">
    <source>
        <dbReference type="EMBL" id="EKD66522.1"/>
    </source>
</evidence>
<reference evidence="1" key="1">
    <citation type="journal article" date="2012" name="Science">
        <title>Fermentation, hydrogen, and sulfur metabolism in multiple uncultivated bacterial phyla.</title>
        <authorList>
            <person name="Wrighton K.C."/>
            <person name="Thomas B.C."/>
            <person name="Sharon I."/>
            <person name="Miller C.S."/>
            <person name="Castelle C.J."/>
            <person name="VerBerkmoes N.C."/>
            <person name="Wilkins M.J."/>
            <person name="Hettich R.L."/>
            <person name="Lipton M.S."/>
            <person name="Williams K.H."/>
            <person name="Long P.E."/>
            <person name="Banfield J.F."/>
        </authorList>
    </citation>
    <scope>NUCLEOTIDE SEQUENCE [LARGE SCALE GENOMIC DNA]</scope>
</reference>
<comment type="caution">
    <text evidence="1">The sequence shown here is derived from an EMBL/GenBank/DDBJ whole genome shotgun (WGS) entry which is preliminary data.</text>
</comment>
<protein>
    <submittedName>
        <fullName evidence="1">Uncharacterized protein</fullName>
    </submittedName>
</protein>
<proteinExistence type="predicted"/>